<dbReference type="Pfam" id="PF05402">
    <property type="entry name" value="PqqD"/>
    <property type="match status" value="1"/>
</dbReference>
<proteinExistence type="predicted"/>
<dbReference type="EMBL" id="CP051627">
    <property type="protein sequence ID" value="UPT19985.1"/>
    <property type="molecule type" value="Genomic_DNA"/>
</dbReference>
<keyword evidence="2" id="KW-1185">Reference proteome</keyword>
<dbReference type="RefSeq" id="WP_248592222.1">
    <property type="nucleotide sequence ID" value="NZ_BAABEB010000010.1"/>
</dbReference>
<evidence type="ECO:0000313" key="1">
    <source>
        <dbReference type="EMBL" id="UPT19985.1"/>
    </source>
</evidence>
<dbReference type="Proteomes" id="UP000832041">
    <property type="component" value="Chromosome"/>
</dbReference>
<name>A0ABY4L196_THEAE</name>
<dbReference type="InterPro" id="IPR008792">
    <property type="entry name" value="PQQD"/>
</dbReference>
<dbReference type="Gene3D" id="1.10.10.1150">
    <property type="entry name" value="Coenzyme PQQ synthesis protein D (PqqD)"/>
    <property type="match status" value="1"/>
</dbReference>
<organism evidence="1 2">
    <name type="scientific">Thermobifida alba</name>
    <name type="common">Thermomonospora alba</name>
    <dbReference type="NCBI Taxonomy" id="53522"/>
    <lineage>
        <taxon>Bacteria</taxon>
        <taxon>Bacillati</taxon>
        <taxon>Actinomycetota</taxon>
        <taxon>Actinomycetes</taxon>
        <taxon>Streptosporangiales</taxon>
        <taxon>Nocardiopsidaceae</taxon>
        <taxon>Thermobifida</taxon>
    </lineage>
</organism>
<gene>
    <name evidence="1" type="ORF">FOF52_02540</name>
</gene>
<protein>
    <submittedName>
        <fullName evidence="1">Lasso peptide biosynthesis PqqD family chaperone</fullName>
    </submittedName>
</protein>
<accession>A0ABY4L196</accession>
<sequence>METTGAEFRLRPDVSAAETDYGMVLLDGRSGEYWELNDTAAQIVQRLLDGQAPADVAQFLVGEYEVEQATAERDVAALVTGLLESGMVLR</sequence>
<reference evidence="1 2" key="1">
    <citation type="submission" date="2020-04" db="EMBL/GenBank/DDBJ databases">
        <title>Thermobifida alba genome sequencing and assembly.</title>
        <authorList>
            <person name="Luzics S."/>
            <person name="Horvath B."/>
            <person name="Nagy I."/>
            <person name="Toth A."/>
            <person name="Nagy I."/>
            <person name="Kukolya J."/>
        </authorList>
    </citation>
    <scope>NUCLEOTIDE SEQUENCE [LARGE SCALE GENOMIC DNA]</scope>
    <source>
        <strain evidence="1 2">DSM 43795</strain>
    </source>
</reference>
<dbReference type="NCBIfam" id="NF033530">
    <property type="entry name" value="lasso_PqqD_Strm"/>
    <property type="match status" value="1"/>
</dbReference>
<dbReference type="InterPro" id="IPR041881">
    <property type="entry name" value="PqqD_sf"/>
</dbReference>
<evidence type="ECO:0000313" key="2">
    <source>
        <dbReference type="Proteomes" id="UP000832041"/>
    </source>
</evidence>